<dbReference type="CDD" id="cd00201">
    <property type="entry name" value="WW"/>
    <property type="match status" value="1"/>
</dbReference>
<dbReference type="SMART" id="SM00456">
    <property type="entry name" value="WW"/>
    <property type="match status" value="1"/>
</dbReference>
<proteinExistence type="predicted"/>
<dbReference type="SUPFAM" id="SSF51045">
    <property type="entry name" value="WW domain"/>
    <property type="match status" value="1"/>
</dbReference>
<dbReference type="AlphaFoldDB" id="A0A6C0H371"/>
<evidence type="ECO:0000259" key="2">
    <source>
        <dbReference type="PROSITE" id="PS50020"/>
    </source>
</evidence>
<accession>A0A6C0H371</accession>
<dbReference type="InterPro" id="IPR001202">
    <property type="entry name" value="WW_dom"/>
</dbReference>
<dbReference type="PROSITE" id="PS01159">
    <property type="entry name" value="WW_DOMAIN_1"/>
    <property type="match status" value="1"/>
</dbReference>
<dbReference type="InterPro" id="IPR036020">
    <property type="entry name" value="WW_dom_sf"/>
</dbReference>
<dbReference type="Gene3D" id="2.20.70.10">
    <property type="match status" value="1"/>
</dbReference>
<dbReference type="PROSITE" id="PS50020">
    <property type="entry name" value="WW_DOMAIN_2"/>
    <property type="match status" value="1"/>
</dbReference>
<sequence>MPPKRKKEIPIIPKDSATVRSRNDAGPSQSRGTKLHGSWDAYKDMHGRTYYFNTITGISQWEFPKFQPYLAECSSEPDSDMYQDLEDFNDEYPPFDEDEDSLAIQAALLNSQAVFETNAQEIQQLETQRNVAIQQNQLAQLAAYRLARSINDSIRETIRQTVRDAVKEAMEDM</sequence>
<protein>
    <recommendedName>
        <fullName evidence="2">WW domain-containing protein</fullName>
    </recommendedName>
</protein>
<dbReference type="Pfam" id="PF00397">
    <property type="entry name" value="WW"/>
    <property type="match status" value="1"/>
</dbReference>
<evidence type="ECO:0000313" key="3">
    <source>
        <dbReference type="EMBL" id="QHT74830.1"/>
    </source>
</evidence>
<name>A0A6C0H371_9ZZZZ</name>
<feature type="domain" description="WW" evidence="2">
    <location>
        <begin position="33"/>
        <end position="66"/>
    </location>
</feature>
<feature type="region of interest" description="Disordered" evidence="1">
    <location>
        <begin position="1"/>
        <end position="36"/>
    </location>
</feature>
<dbReference type="EMBL" id="MN739858">
    <property type="protein sequence ID" value="QHT74830.1"/>
    <property type="molecule type" value="Genomic_DNA"/>
</dbReference>
<reference evidence="3" key="1">
    <citation type="journal article" date="2020" name="Nature">
        <title>Giant virus diversity and host interactions through global metagenomics.</title>
        <authorList>
            <person name="Schulz F."/>
            <person name="Roux S."/>
            <person name="Paez-Espino D."/>
            <person name="Jungbluth S."/>
            <person name="Walsh D.A."/>
            <person name="Denef V.J."/>
            <person name="McMahon K.D."/>
            <person name="Konstantinidis K.T."/>
            <person name="Eloe-Fadrosh E.A."/>
            <person name="Kyrpides N.C."/>
            <person name="Woyke T."/>
        </authorList>
    </citation>
    <scope>NUCLEOTIDE SEQUENCE</scope>
    <source>
        <strain evidence="3">GVMAG-M-3300023179-62</strain>
    </source>
</reference>
<organism evidence="3">
    <name type="scientific">viral metagenome</name>
    <dbReference type="NCBI Taxonomy" id="1070528"/>
    <lineage>
        <taxon>unclassified sequences</taxon>
        <taxon>metagenomes</taxon>
        <taxon>organismal metagenomes</taxon>
    </lineage>
</organism>
<evidence type="ECO:0000256" key="1">
    <source>
        <dbReference type="SAM" id="MobiDB-lite"/>
    </source>
</evidence>